<evidence type="ECO:0000256" key="2">
    <source>
        <dbReference type="ARBA" id="ARBA00007613"/>
    </source>
</evidence>
<evidence type="ECO:0000256" key="7">
    <source>
        <dbReference type="ARBA" id="ARBA00023237"/>
    </source>
</evidence>
<keyword evidence="5" id="KW-0812">Transmembrane</keyword>
<dbReference type="PANTHER" id="PTHR30026:SF20">
    <property type="entry name" value="OUTER MEMBRANE PROTEIN TOLC"/>
    <property type="match status" value="1"/>
</dbReference>
<keyword evidence="6" id="KW-0472">Membrane</keyword>
<dbReference type="GO" id="GO:0015562">
    <property type="term" value="F:efflux transmembrane transporter activity"/>
    <property type="evidence" value="ECO:0007669"/>
    <property type="project" value="InterPro"/>
</dbReference>
<evidence type="ECO:0000256" key="5">
    <source>
        <dbReference type="ARBA" id="ARBA00022692"/>
    </source>
</evidence>
<evidence type="ECO:0000256" key="3">
    <source>
        <dbReference type="ARBA" id="ARBA00022448"/>
    </source>
</evidence>
<comment type="similarity">
    <text evidence="2">Belongs to the outer membrane factor (OMF) (TC 1.B.17) family.</text>
</comment>
<dbReference type="PANTHER" id="PTHR30026">
    <property type="entry name" value="OUTER MEMBRANE PROTEIN TOLC"/>
    <property type="match status" value="1"/>
</dbReference>
<evidence type="ECO:0000256" key="4">
    <source>
        <dbReference type="ARBA" id="ARBA00022452"/>
    </source>
</evidence>
<evidence type="ECO:0000313" key="9">
    <source>
        <dbReference type="Proteomes" id="UP000249873"/>
    </source>
</evidence>
<dbReference type="GO" id="GO:0015288">
    <property type="term" value="F:porin activity"/>
    <property type="evidence" value="ECO:0007669"/>
    <property type="project" value="TreeGrafter"/>
</dbReference>
<dbReference type="InterPro" id="IPR051906">
    <property type="entry name" value="TolC-like"/>
</dbReference>
<keyword evidence="7" id="KW-0998">Cell outer membrane</keyword>
<keyword evidence="3" id="KW-0813">Transport</keyword>
<dbReference type="Pfam" id="PF02321">
    <property type="entry name" value="OEP"/>
    <property type="match status" value="2"/>
</dbReference>
<organism evidence="8 9">
    <name type="scientific">Arcticibacterium luteifluviistationis</name>
    <dbReference type="NCBI Taxonomy" id="1784714"/>
    <lineage>
        <taxon>Bacteria</taxon>
        <taxon>Pseudomonadati</taxon>
        <taxon>Bacteroidota</taxon>
        <taxon>Cytophagia</taxon>
        <taxon>Cytophagales</taxon>
        <taxon>Leadbetterellaceae</taxon>
        <taxon>Arcticibacterium</taxon>
    </lineage>
</organism>
<comment type="subcellular location">
    <subcellularLocation>
        <location evidence="1">Cell outer membrane</location>
    </subcellularLocation>
</comment>
<accession>A0A2Z4GAA2</accession>
<gene>
    <name evidence="8" type="ORF">DJ013_07405</name>
</gene>
<dbReference type="GO" id="GO:1990281">
    <property type="term" value="C:efflux pump complex"/>
    <property type="evidence" value="ECO:0007669"/>
    <property type="project" value="TreeGrafter"/>
</dbReference>
<dbReference type="Gene3D" id="1.20.1600.10">
    <property type="entry name" value="Outer membrane efflux proteins (OEP)"/>
    <property type="match status" value="1"/>
</dbReference>
<dbReference type="RefSeq" id="WP_111371107.1">
    <property type="nucleotide sequence ID" value="NZ_CP029480.1"/>
</dbReference>
<keyword evidence="4" id="KW-1134">Transmembrane beta strand</keyword>
<evidence type="ECO:0000256" key="1">
    <source>
        <dbReference type="ARBA" id="ARBA00004442"/>
    </source>
</evidence>
<dbReference type="Proteomes" id="UP000249873">
    <property type="component" value="Chromosome"/>
</dbReference>
<dbReference type="OrthoDB" id="9811587at2"/>
<dbReference type="SUPFAM" id="SSF56954">
    <property type="entry name" value="Outer membrane efflux proteins (OEP)"/>
    <property type="match status" value="1"/>
</dbReference>
<reference evidence="8 9" key="1">
    <citation type="submission" date="2018-05" db="EMBL/GenBank/DDBJ databases">
        <title>Complete genome sequence of Arcticibacterium luteifluviistationis SM1504T, a cytophagaceae bacterium isolated from Arctic surface seawater.</title>
        <authorList>
            <person name="Li Y."/>
            <person name="Qin Q.-L."/>
        </authorList>
    </citation>
    <scope>NUCLEOTIDE SEQUENCE [LARGE SCALE GENOMIC DNA]</scope>
    <source>
        <strain evidence="8 9">SM1504</strain>
    </source>
</reference>
<dbReference type="EMBL" id="CP029480">
    <property type="protein sequence ID" value="AWV98005.1"/>
    <property type="molecule type" value="Genomic_DNA"/>
</dbReference>
<name>A0A2Z4GAA2_9BACT</name>
<evidence type="ECO:0000313" key="8">
    <source>
        <dbReference type="EMBL" id="AWV98005.1"/>
    </source>
</evidence>
<dbReference type="KEGG" id="als:DJ013_07405"/>
<protein>
    <submittedName>
        <fullName evidence="8">Transporter</fullName>
    </submittedName>
</protein>
<dbReference type="GO" id="GO:0009279">
    <property type="term" value="C:cell outer membrane"/>
    <property type="evidence" value="ECO:0007669"/>
    <property type="project" value="UniProtKB-SubCell"/>
</dbReference>
<dbReference type="AlphaFoldDB" id="A0A2Z4GAA2"/>
<proteinExistence type="inferred from homology"/>
<keyword evidence="9" id="KW-1185">Reference proteome</keyword>
<dbReference type="InterPro" id="IPR003423">
    <property type="entry name" value="OMP_efflux"/>
</dbReference>
<sequence>MRIKGFIVLLASLSFFDGQSQGFLTKEEAIQIALEKNFNIKIAKNNIDIAEANTSKANLGFNPTVTATAGANYNLDNSKAIFQSGAETDLAFAASNSASTSIGINYVLFDGFNRQYNLERNLQTWSASQLNARFALESVLLQLFNAYYEVARIEVDYENLVEILAISKERLARAKVSYDYGVSTLLDISNAEVDVNTDSIAILDQQQLLANARHNLNFVLNGNIVDNFEVETDVIFAPLMSKEILLDELKSSNVNLLLAASDIRLSEIDQKLTTTSRLPTVSLNGDYGFNRSQNNSASFLDRANSNGFTGGLSLNWSVFDGGIRKVQEQNAKITQLNQKLNFDLTHQQILRDFENAWSDYQNRLVIWKALEQNVITSKLNFERSEERYKLRQITNLEFRQAQSNMINALTAQNRAKFTAKLSELQVYSVAGKIQEAIY</sequence>
<evidence type="ECO:0000256" key="6">
    <source>
        <dbReference type="ARBA" id="ARBA00023136"/>
    </source>
</evidence>